<dbReference type="EMBL" id="CP033930">
    <property type="protein sequence ID" value="AZB18410.1"/>
    <property type="molecule type" value="Genomic_DNA"/>
</dbReference>
<reference evidence="2 3" key="1">
    <citation type="submission" date="2018-11" db="EMBL/GenBank/DDBJ databases">
        <title>Proposal to divide the Flavobacteriaceae and reorganize its genera based on Amino Acid Identity values calculated from whole genome sequences.</title>
        <authorList>
            <person name="Nicholson A.C."/>
            <person name="Gulvik C.A."/>
            <person name="Whitney A.M."/>
            <person name="Humrighouse B.W."/>
            <person name="Bell M."/>
            <person name="Holmes B."/>
            <person name="Steigerwalt A.G."/>
            <person name="Villarma A."/>
            <person name="Sheth M."/>
            <person name="Batra D."/>
            <person name="Pryor J."/>
            <person name="Bernardet J.-F."/>
            <person name="Hugo C."/>
            <person name="Kampfer P."/>
            <person name="Newman J."/>
            <person name="McQuiston J.R."/>
        </authorList>
    </citation>
    <scope>NUCLEOTIDE SEQUENCE [LARGE SCALE GENOMIC DNA]</scope>
    <source>
        <strain evidence="2 3">H5559</strain>
    </source>
</reference>
<dbReference type="Proteomes" id="UP000269015">
    <property type="component" value="Chromosome"/>
</dbReference>
<accession>A0AAD0YW73</accession>
<keyword evidence="1" id="KW-1133">Transmembrane helix</keyword>
<keyword evidence="1" id="KW-0812">Transmembrane</keyword>
<evidence type="ECO:0000256" key="1">
    <source>
        <dbReference type="SAM" id="Phobius"/>
    </source>
</evidence>
<sequence length="71" mass="8681">MYVMLDFRFRKEDFDFKRYARKRKKQSTLSWFMDVNGWQAAICALIFTIVYFFIKRGVLTDILSIFKIHLC</sequence>
<protein>
    <submittedName>
        <fullName evidence="2">Uncharacterized protein</fullName>
    </submittedName>
</protein>
<keyword evidence="1" id="KW-0472">Membrane</keyword>
<evidence type="ECO:0000313" key="3">
    <source>
        <dbReference type="Proteomes" id="UP000269015"/>
    </source>
</evidence>
<organism evidence="2 3">
    <name type="scientific">Chryseobacterium indologenes</name>
    <name type="common">Flavobacterium indologenes</name>
    <dbReference type="NCBI Taxonomy" id="253"/>
    <lineage>
        <taxon>Bacteria</taxon>
        <taxon>Pseudomonadati</taxon>
        <taxon>Bacteroidota</taxon>
        <taxon>Flavobacteriia</taxon>
        <taxon>Flavobacteriales</taxon>
        <taxon>Weeksellaceae</taxon>
        <taxon>Chryseobacterium group</taxon>
        <taxon>Chryseobacterium</taxon>
    </lineage>
</organism>
<evidence type="ECO:0000313" key="2">
    <source>
        <dbReference type="EMBL" id="AZB18410.1"/>
    </source>
</evidence>
<dbReference type="AlphaFoldDB" id="A0AAD0YW73"/>
<name>A0AAD0YW73_CHRID</name>
<feature type="transmembrane region" description="Helical" evidence="1">
    <location>
        <begin position="31"/>
        <end position="54"/>
    </location>
</feature>
<proteinExistence type="predicted"/>
<gene>
    <name evidence="2" type="ORF">EG352_11765</name>
</gene>